<evidence type="ECO:0000313" key="15">
    <source>
        <dbReference type="Ensembl" id="ENSAOCP00000053486.1"/>
    </source>
</evidence>
<dbReference type="GO" id="GO:0030672">
    <property type="term" value="C:synaptic vesicle membrane"/>
    <property type="evidence" value="ECO:0007669"/>
    <property type="project" value="UniProtKB-SubCell"/>
</dbReference>
<dbReference type="Ensembl" id="ENSAOCT00000049707.1">
    <property type="protein sequence ID" value="ENSAOCP00000053486.1"/>
    <property type="gene ID" value="ENSAOCG00000009815.2"/>
</dbReference>
<dbReference type="SUPFAM" id="SSF141571">
    <property type="entry name" value="Pentapeptide repeat-like"/>
    <property type="match status" value="1"/>
</dbReference>
<evidence type="ECO:0000256" key="1">
    <source>
        <dbReference type="ARBA" id="ARBA00004644"/>
    </source>
</evidence>
<dbReference type="NCBIfam" id="TIGR01299">
    <property type="entry name" value="synapt_SV2"/>
    <property type="match status" value="1"/>
</dbReference>
<dbReference type="Gene3D" id="2.160.20.80">
    <property type="entry name" value="E3 ubiquitin-protein ligase SopA"/>
    <property type="match status" value="1"/>
</dbReference>
<keyword evidence="5 13" id="KW-0812">Transmembrane</keyword>
<name>A0AAQ5YNM9_AMPOC</name>
<evidence type="ECO:0000313" key="16">
    <source>
        <dbReference type="Proteomes" id="UP001501940"/>
    </source>
</evidence>
<evidence type="ECO:0000256" key="6">
    <source>
        <dbReference type="ARBA" id="ARBA00022775"/>
    </source>
</evidence>
<feature type="transmembrane region" description="Helical" evidence="13">
    <location>
        <begin position="585"/>
        <end position="607"/>
    </location>
</feature>
<feature type="transmembrane region" description="Helical" evidence="13">
    <location>
        <begin position="648"/>
        <end position="668"/>
    </location>
</feature>
<dbReference type="InterPro" id="IPR005829">
    <property type="entry name" value="Sugar_transporter_CS"/>
</dbReference>
<evidence type="ECO:0000256" key="3">
    <source>
        <dbReference type="ARBA" id="ARBA00022448"/>
    </source>
</evidence>
<feature type="transmembrane region" description="Helical" evidence="13">
    <location>
        <begin position="115"/>
        <end position="138"/>
    </location>
</feature>
<feature type="transmembrane region" description="Helical" evidence="13">
    <location>
        <begin position="386"/>
        <end position="404"/>
    </location>
</feature>
<feature type="transmembrane region" description="Helical" evidence="13">
    <location>
        <begin position="530"/>
        <end position="553"/>
    </location>
</feature>
<keyword evidence="4" id="KW-0597">Phosphoprotein</keyword>
<keyword evidence="7 13" id="KW-1133">Transmembrane helix</keyword>
<feature type="domain" description="Major facilitator superfamily (MFS) profile" evidence="14">
    <location>
        <begin position="115"/>
        <end position="672"/>
    </location>
</feature>
<dbReference type="PROSITE" id="PS50850">
    <property type="entry name" value="MFS"/>
    <property type="match status" value="1"/>
</dbReference>
<gene>
    <name evidence="15" type="primary">SV2C</name>
</gene>
<dbReference type="InterPro" id="IPR055415">
    <property type="entry name" value="LD_SV2"/>
</dbReference>
<keyword evidence="10" id="KW-0325">Glycoprotein</keyword>
<evidence type="ECO:0000256" key="11">
    <source>
        <dbReference type="ARBA" id="ARBA00023329"/>
    </source>
</evidence>
<dbReference type="InterPro" id="IPR005828">
    <property type="entry name" value="MFS_sugar_transport-like"/>
</dbReference>
<keyword evidence="11" id="KW-0968">Cytoplasmic vesicle</keyword>
<dbReference type="Pfam" id="PF23894">
    <property type="entry name" value="LD_SV2"/>
    <property type="match status" value="1"/>
</dbReference>
<evidence type="ECO:0000256" key="4">
    <source>
        <dbReference type="ARBA" id="ARBA00022553"/>
    </source>
</evidence>
<dbReference type="FunFam" id="2.160.20.80:FF:000001">
    <property type="entry name" value="Synaptic vesicle glycoprotein 2A"/>
    <property type="match status" value="1"/>
</dbReference>
<keyword evidence="8" id="KW-0770">Synapse</keyword>
<dbReference type="InterPro" id="IPR036259">
    <property type="entry name" value="MFS_trans_sf"/>
</dbReference>
<evidence type="ECO:0000256" key="13">
    <source>
        <dbReference type="SAM" id="Phobius"/>
    </source>
</evidence>
<feature type="transmembrane region" description="Helical" evidence="13">
    <location>
        <begin position="150"/>
        <end position="169"/>
    </location>
</feature>
<evidence type="ECO:0000259" key="14">
    <source>
        <dbReference type="PROSITE" id="PS50850"/>
    </source>
</evidence>
<reference evidence="15" key="3">
    <citation type="submission" date="2025-09" db="UniProtKB">
        <authorList>
            <consortium name="Ensembl"/>
        </authorList>
    </citation>
    <scope>IDENTIFICATION</scope>
</reference>
<dbReference type="PROSITE" id="PS00217">
    <property type="entry name" value="SUGAR_TRANSPORT_2"/>
    <property type="match status" value="1"/>
</dbReference>
<evidence type="ECO:0000256" key="8">
    <source>
        <dbReference type="ARBA" id="ARBA00023018"/>
    </source>
</evidence>
<evidence type="ECO:0000256" key="5">
    <source>
        <dbReference type="ARBA" id="ARBA00022692"/>
    </source>
</evidence>
<feature type="transmembrane region" description="Helical" evidence="13">
    <location>
        <begin position="240"/>
        <end position="262"/>
    </location>
</feature>
<evidence type="ECO:0000256" key="12">
    <source>
        <dbReference type="SAM" id="MobiDB-lite"/>
    </source>
</evidence>
<keyword evidence="3" id="KW-0813">Transport</keyword>
<dbReference type="GO" id="GO:0007268">
    <property type="term" value="P:chemical synaptic transmission"/>
    <property type="evidence" value="ECO:0007669"/>
    <property type="project" value="InterPro"/>
</dbReference>
<dbReference type="Pfam" id="PF00083">
    <property type="entry name" value="Sugar_tr"/>
    <property type="match status" value="1"/>
</dbReference>
<dbReference type="FunFam" id="1.20.1250.20:FF:000014">
    <property type="entry name" value="synaptic vesicle glycoprotein 2A"/>
    <property type="match status" value="1"/>
</dbReference>
<feature type="transmembrane region" description="Helical" evidence="13">
    <location>
        <begin position="181"/>
        <end position="198"/>
    </location>
</feature>
<evidence type="ECO:0000256" key="7">
    <source>
        <dbReference type="ARBA" id="ARBA00022989"/>
    </source>
</evidence>
<sequence length="677" mass="75843">MLDSILFTDATGFIYTQQDGHYAGNAANDEDGASSDATEGHDDEDEIYEGEYQGVPAYNDGKPREGQVALGQPVSDSLKSRKELENERQADEEELAQQYELIMQECGHGRFQWQLFFVLGLALMSDGVEVFVVGFVLPSAETDMCVPNSGAGWLGSIVYLGMMFGAFFWGGLSDKVGRRQCLLISMSVNGFFAFLSSFVQGYSMFLFCRMVSGFGIGGAVPIVFSYFAEVLAREKRGEHLSWLCMFWMIGGIYASAMAWAIIPHYGWSFSMGSAYQFHSWRVFVVVCALPCVSAVVALTFMPESPRFYLEMGKHDEAWMVLKQIHDTNMRARGEPERVFTVNRIKIPKQLDELVEMQNESANPVLKIWLTFMRCFNYPVKDNTVKLAAVWFTLSFGYYGLSVWFPDVIKHLQADEYASRVKIHNDERIEDFTFNFTLENQIHRNGVFLNDRFISMKFKAVTFINSSFLNCYFEDVSSVGSFFKNCTFVDSFLYNTDIDDSKLINSSLINSSFHHNKTGCQMTFDDDYSAYWVYFVNFLGTLAVLPGNIVSALLMDKIGRLSMLGGSMVLSGISCFFLWFGTSESMMIFMLCLYNGLSISAWNSLDVVTTELYPTDRRGTGFGFCNAMCKLAAVLGNLIFGSLVGITKAIPILLASSVLVGGGLVGLRLPDTRANVLM</sequence>
<organism evidence="15 16">
    <name type="scientific">Amphiprion ocellaris</name>
    <name type="common">Clown anemonefish</name>
    <dbReference type="NCBI Taxonomy" id="80972"/>
    <lineage>
        <taxon>Eukaryota</taxon>
        <taxon>Metazoa</taxon>
        <taxon>Chordata</taxon>
        <taxon>Craniata</taxon>
        <taxon>Vertebrata</taxon>
        <taxon>Euteleostomi</taxon>
        <taxon>Actinopterygii</taxon>
        <taxon>Neopterygii</taxon>
        <taxon>Teleostei</taxon>
        <taxon>Neoteleostei</taxon>
        <taxon>Acanthomorphata</taxon>
        <taxon>Ovalentaria</taxon>
        <taxon>Pomacentridae</taxon>
        <taxon>Amphiprion</taxon>
    </lineage>
</organism>
<dbReference type="Gene3D" id="1.20.1250.20">
    <property type="entry name" value="MFS general substrate transporter like domains"/>
    <property type="match status" value="2"/>
</dbReference>
<keyword evidence="9 13" id="KW-0472">Membrane</keyword>
<reference evidence="15" key="2">
    <citation type="submission" date="2025-08" db="UniProtKB">
        <authorList>
            <consortium name="Ensembl"/>
        </authorList>
    </citation>
    <scope>IDENTIFICATION</scope>
</reference>
<evidence type="ECO:0000256" key="10">
    <source>
        <dbReference type="ARBA" id="ARBA00023180"/>
    </source>
</evidence>
<feature type="transmembrane region" description="Helical" evidence="13">
    <location>
        <begin position="560"/>
        <end position="579"/>
    </location>
</feature>
<dbReference type="AlphaFoldDB" id="A0AAQ5YNM9"/>
<keyword evidence="6" id="KW-0532">Neurotransmitter transport</keyword>
<feature type="transmembrane region" description="Helical" evidence="13">
    <location>
        <begin position="619"/>
        <end position="642"/>
    </location>
</feature>
<dbReference type="GeneTree" id="ENSGT00950000182940"/>
<dbReference type="GO" id="GO:0022857">
    <property type="term" value="F:transmembrane transporter activity"/>
    <property type="evidence" value="ECO:0007669"/>
    <property type="project" value="InterPro"/>
</dbReference>
<dbReference type="SUPFAM" id="SSF103473">
    <property type="entry name" value="MFS general substrate transporter"/>
    <property type="match status" value="2"/>
</dbReference>
<comment type="similarity">
    <text evidence="2">Belongs to the major facilitator superfamily.</text>
</comment>
<dbReference type="PANTHER" id="PTHR23511">
    <property type="entry name" value="SYNAPTIC VESICLE GLYCOPROTEIN 2"/>
    <property type="match status" value="1"/>
</dbReference>
<dbReference type="InterPro" id="IPR022308">
    <property type="entry name" value="SV2"/>
</dbReference>
<comment type="subcellular location">
    <subcellularLocation>
        <location evidence="1">Cytoplasmic vesicle</location>
        <location evidence="1">Secretory vesicle</location>
        <location evidence="1">Synaptic vesicle membrane</location>
        <topology evidence="1">Multi-pass membrane protein</topology>
    </subcellularLocation>
</comment>
<feature type="transmembrane region" description="Helical" evidence="13">
    <location>
        <begin position="282"/>
        <end position="301"/>
    </location>
</feature>
<dbReference type="InterPro" id="IPR011701">
    <property type="entry name" value="MFS"/>
</dbReference>
<protein>
    <recommendedName>
        <fullName evidence="14">Major facilitator superfamily (MFS) profile domain-containing protein</fullName>
    </recommendedName>
</protein>
<dbReference type="Pfam" id="PF07690">
    <property type="entry name" value="MFS_1"/>
    <property type="match status" value="1"/>
</dbReference>
<evidence type="ECO:0000256" key="2">
    <source>
        <dbReference type="ARBA" id="ARBA00008335"/>
    </source>
</evidence>
<feature type="transmembrane region" description="Helical" evidence="13">
    <location>
        <begin position="204"/>
        <end position="228"/>
    </location>
</feature>
<dbReference type="FunFam" id="1.20.1250.20:FF:000009">
    <property type="entry name" value="Synaptic vesicle glycoprotein 2A"/>
    <property type="match status" value="1"/>
</dbReference>
<dbReference type="PANTHER" id="PTHR23511:SF6">
    <property type="entry name" value="SYNAPTIC VESICLE GLYCOPROTEIN 2C"/>
    <property type="match status" value="1"/>
</dbReference>
<evidence type="ECO:0000256" key="9">
    <source>
        <dbReference type="ARBA" id="ARBA00023136"/>
    </source>
</evidence>
<feature type="compositionally biased region" description="Basic and acidic residues" evidence="12">
    <location>
        <begin position="78"/>
        <end position="89"/>
    </location>
</feature>
<dbReference type="GO" id="GO:0006836">
    <property type="term" value="P:neurotransmitter transport"/>
    <property type="evidence" value="ECO:0007669"/>
    <property type="project" value="UniProtKB-KW"/>
</dbReference>
<proteinExistence type="inferred from homology"/>
<keyword evidence="16" id="KW-1185">Reference proteome</keyword>
<dbReference type="InterPro" id="IPR020846">
    <property type="entry name" value="MFS_dom"/>
</dbReference>
<reference evidence="15 16" key="1">
    <citation type="submission" date="2022-01" db="EMBL/GenBank/DDBJ databases">
        <title>A chromosome-scale genome assembly of the false clownfish, Amphiprion ocellaris.</title>
        <authorList>
            <person name="Ryu T."/>
        </authorList>
    </citation>
    <scope>NUCLEOTIDE SEQUENCE [LARGE SCALE GENOMIC DNA]</scope>
</reference>
<feature type="region of interest" description="Disordered" evidence="12">
    <location>
        <begin position="24"/>
        <end position="90"/>
    </location>
</feature>
<dbReference type="Proteomes" id="UP001501940">
    <property type="component" value="Chromosome 17"/>
</dbReference>
<accession>A0AAQ5YNM9</accession>